<evidence type="ECO:0000313" key="3">
    <source>
        <dbReference type="EMBL" id="CAE7242773.1"/>
    </source>
</evidence>
<accession>A0A812LFX9</accession>
<name>A0A812LFX9_SYMPI</name>
<keyword evidence="2" id="KW-0812">Transmembrane</keyword>
<organism evidence="3 4">
    <name type="scientific">Symbiodinium pilosum</name>
    <name type="common">Dinoflagellate</name>
    <dbReference type="NCBI Taxonomy" id="2952"/>
    <lineage>
        <taxon>Eukaryota</taxon>
        <taxon>Sar</taxon>
        <taxon>Alveolata</taxon>
        <taxon>Dinophyceae</taxon>
        <taxon>Suessiales</taxon>
        <taxon>Symbiodiniaceae</taxon>
        <taxon>Symbiodinium</taxon>
    </lineage>
</organism>
<dbReference type="AlphaFoldDB" id="A0A812LFX9"/>
<reference evidence="3" key="1">
    <citation type="submission" date="2021-02" db="EMBL/GenBank/DDBJ databases">
        <authorList>
            <person name="Dougan E. K."/>
            <person name="Rhodes N."/>
            <person name="Thang M."/>
            <person name="Chan C."/>
        </authorList>
    </citation>
    <scope>NUCLEOTIDE SEQUENCE</scope>
</reference>
<dbReference type="Proteomes" id="UP000649617">
    <property type="component" value="Unassembled WGS sequence"/>
</dbReference>
<keyword evidence="4" id="KW-1185">Reference proteome</keyword>
<keyword evidence="2" id="KW-1133">Transmembrane helix</keyword>
<keyword evidence="2" id="KW-0472">Membrane</keyword>
<protein>
    <submittedName>
        <fullName evidence="3">Uncharacterized protein</fullName>
    </submittedName>
</protein>
<dbReference type="EMBL" id="CAJNIZ010005577">
    <property type="protein sequence ID" value="CAE7242773.1"/>
    <property type="molecule type" value="Genomic_DNA"/>
</dbReference>
<gene>
    <name evidence="3" type="ORF">SPIL2461_LOCUS4300</name>
</gene>
<evidence type="ECO:0000256" key="1">
    <source>
        <dbReference type="SAM" id="MobiDB-lite"/>
    </source>
</evidence>
<proteinExistence type="predicted"/>
<feature type="transmembrane region" description="Helical" evidence="2">
    <location>
        <begin position="32"/>
        <end position="56"/>
    </location>
</feature>
<feature type="region of interest" description="Disordered" evidence="1">
    <location>
        <begin position="1"/>
        <end position="21"/>
    </location>
</feature>
<comment type="caution">
    <text evidence="3">The sequence shown here is derived from an EMBL/GenBank/DDBJ whole genome shotgun (WGS) entry which is preliminary data.</text>
</comment>
<evidence type="ECO:0000313" key="4">
    <source>
        <dbReference type="Proteomes" id="UP000649617"/>
    </source>
</evidence>
<evidence type="ECO:0000256" key="2">
    <source>
        <dbReference type="SAM" id="Phobius"/>
    </source>
</evidence>
<sequence length="134" mass="14452">MARQKARAASNGETKADESSAAGAKPSKLRTVCLRGCAVALLLLVVAVGCSSMLLLPAETHQVEPVDSPRGPPDAAFAQAAIPLVRQFIKSRYKDYGQGKVTLRHLKQHIVAKTDLGLTYEDTFWGLGFRVCWG</sequence>
<dbReference type="OrthoDB" id="410795at2759"/>